<accession>A0ACD0NQX4</accession>
<proteinExistence type="predicted"/>
<evidence type="ECO:0000313" key="1">
    <source>
        <dbReference type="EMBL" id="PWN48185.1"/>
    </source>
</evidence>
<organism evidence="1 2">
    <name type="scientific">Violaceomyces palustris</name>
    <dbReference type="NCBI Taxonomy" id="1673888"/>
    <lineage>
        <taxon>Eukaryota</taxon>
        <taxon>Fungi</taxon>
        <taxon>Dikarya</taxon>
        <taxon>Basidiomycota</taxon>
        <taxon>Ustilaginomycotina</taxon>
        <taxon>Ustilaginomycetes</taxon>
        <taxon>Violaceomycetales</taxon>
        <taxon>Violaceomycetaceae</taxon>
        <taxon>Violaceomyces</taxon>
    </lineage>
</organism>
<evidence type="ECO:0000313" key="2">
    <source>
        <dbReference type="Proteomes" id="UP000245626"/>
    </source>
</evidence>
<protein>
    <submittedName>
        <fullName evidence="1">Uncharacterized protein</fullName>
    </submittedName>
</protein>
<gene>
    <name evidence="1" type="ORF">IE53DRAFT_370832</name>
</gene>
<dbReference type="EMBL" id="KZ820253">
    <property type="protein sequence ID" value="PWN48185.1"/>
    <property type="molecule type" value="Genomic_DNA"/>
</dbReference>
<sequence>MHKAVGVGAPGTSFSSLREPEIRPGWMDESTSPVQSQVSSLIALVSKYESSSSARPLTPSLVLSLVRKDVPNTTTIIVLLAFTFSILQFVLSIFDLVRGGISIMFYLRSHQPSASILSSSSMDLGRGHGGLHDKNRLRRAWRPFYSLIVMVTAILQAIHLMVYLECTKGMVSYKSSRIVESCAFLSFIISIFVLMGCRTIGASGGGSPTSGRRSDATIFSEEEKEEEGFREGAGMWVLKQTCRISSALGCLISLTTLILGLRVFLKWNGRLVQGLEKLIQSPQPQGCSTKDPLCGEKALTGLLQGQVDSSQRLESFKMAVLALACSSVILTSFWSIKNIKIRSIQLSRGNSPTGQEFRRGGEGEDHLTQNPKRGFRVLQRVGSRKSSPSSSYPNLAEEAPRGLEEEETAWEEDADPYVRDLKRQGTASSYESVATRYTFKSTGSLVKKPERSLQFGQAVDRKSGAVETDSEAEGRRETIHGIHLDTTSEEGAELQRRFGSLSSMSTPTKGEPNRKSGRSFSSLPSSSSSSSSTSFEKGSRRSKPPSYFNHYFSTGGDNEPCDDGRRAPSSKLGSSVVVIPILTDPSNLSDEGRGGGMAVSRSKSSSSPSSSQSESLHAIQSDQLSKDKRELRWECILTSLVLVMFISTSALKLVVGDEVELGQRPGLELFLTAWLSLLSNFSLLLSLACLMCRGSGSSSILREG</sequence>
<name>A0ACD0NQX4_9BASI</name>
<reference evidence="1 2" key="1">
    <citation type="journal article" date="2018" name="Mol. Biol. Evol.">
        <title>Broad Genomic Sampling Reveals a Smut Pathogenic Ancestry of the Fungal Clade Ustilaginomycotina.</title>
        <authorList>
            <person name="Kijpornyongpan T."/>
            <person name="Mondo S.J."/>
            <person name="Barry K."/>
            <person name="Sandor L."/>
            <person name="Lee J."/>
            <person name="Lipzen A."/>
            <person name="Pangilinan J."/>
            <person name="LaButti K."/>
            <person name="Hainaut M."/>
            <person name="Henrissat B."/>
            <person name="Grigoriev I.V."/>
            <person name="Spatafora J.W."/>
            <person name="Aime M.C."/>
        </authorList>
    </citation>
    <scope>NUCLEOTIDE SEQUENCE [LARGE SCALE GENOMIC DNA]</scope>
    <source>
        <strain evidence="1 2">SA 807</strain>
    </source>
</reference>
<keyword evidence="2" id="KW-1185">Reference proteome</keyword>
<dbReference type="Proteomes" id="UP000245626">
    <property type="component" value="Unassembled WGS sequence"/>
</dbReference>